<dbReference type="InterPro" id="IPR010998">
    <property type="entry name" value="Integrase_recombinase_N"/>
</dbReference>
<dbReference type="AlphaFoldDB" id="A0A382Z2R8"/>
<evidence type="ECO:0000256" key="1">
    <source>
        <dbReference type="ARBA" id="ARBA00023125"/>
    </source>
</evidence>
<dbReference type="InterPro" id="IPR044068">
    <property type="entry name" value="CB"/>
</dbReference>
<name>A0A382Z2R8_9ZZZZ</name>
<dbReference type="Gene3D" id="1.10.150.130">
    <property type="match status" value="1"/>
</dbReference>
<proteinExistence type="predicted"/>
<dbReference type="PROSITE" id="PS51900">
    <property type="entry name" value="CB"/>
    <property type="match status" value="1"/>
</dbReference>
<feature type="domain" description="Core-binding (CB)" evidence="2">
    <location>
        <begin position="165"/>
        <end position="244"/>
    </location>
</feature>
<accession>A0A382Z2R8</accession>
<evidence type="ECO:0000259" key="2">
    <source>
        <dbReference type="PROSITE" id="PS51900"/>
    </source>
</evidence>
<dbReference type="GO" id="GO:0003677">
    <property type="term" value="F:DNA binding"/>
    <property type="evidence" value="ECO:0007669"/>
    <property type="project" value="UniProtKB-KW"/>
</dbReference>
<gene>
    <name evidence="3" type="ORF">METZ01_LOCUS442668</name>
</gene>
<keyword evidence="1" id="KW-0238">DNA-binding</keyword>
<sequence length="260" mass="29151">NGADCKSAGYAFTGSNPVLPTIFSKESKGSLSSPHFTPTKSGGLVYTARFKGHQAKVYDRRPCRPCYRITWRQGGQRISRERTHFTSARQVAEDAVGELAAGNCTRPSRQELDALKTAQFALEELGVPLSHAVAEYVAAKRLMPNHPLSEAAQHWAKDHARAPSVTFIQVAGEFLTQQHRALSERSYREEKIRVGRLQSVLDVNMDDLSKSHIERFFSGVLTDHSGKTRNHYRQTLRQLLLLAVRKDYLSRGHRLGEVLV</sequence>
<protein>
    <recommendedName>
        <fullName evidence="2">Core-binding (CB) domain-containing protein</fullName>
    </recommendedName>
</protein>
<dbReference type="InterPro" id="IPR011010">
    <property type="entry name" value="DNA_brk_join_enz"/>
</dbReference>
<evidence type="ECO:0000313" key="3">
    <source>
        <dbReference type="EMBL" id="SVD89814.1"/>
    </source>
</evidence>
<feature type="non-terminal residue" evidence="3">
    <location>
        <position position="260"/>
    </location>
</feature>
<dbReference type="EMBL" id="UINC01180555">
    <property type="protein sequence ID" value="SVD89814.1"/>
    <property type="molecule type" value="Genomic_DNA"/>
</dbReference>
<feature type="non-terminal residue" evidence="3">
    <location>
        <position position="1"/>
    </location>
</feature>
<reference evidence="3" key="1">
    <citation type="submission" date="2018-05" db="EMBL/GenBank/DDBJ databases">
        <authorList>
            <person name="Lanie J.A."/>
            <person name="Ng W.-L."/>
            <person name="Kazmierczak K.M."/>
            <person name="Andrzejewski T.M."/>
            <person name="Davidsen T.M."/>
            <person name="Wayne K.J."/>
            <person name="Tettelin H."/>
            <person name="Glass J.I."/>
            <person name="Rusch D."/>
            <person name="Podicherti R."/>
            <person name="Tsui H.-C.T."/>
            <person name="Winkler M.E."/>
        </authorList>
    </citation>
    <scope>NUCLEOTIDE SEQUENCE</scope>
</reference>
<organism evidence="3">
    <name type="scientific">marine metagenome</name>
    <dbReference type="NCBI Taxonomy" id="408172"/>
    <lineage>
        <taxon>unclassified sequences</taxon>
        <taxon>metagenomes</taxon>
        <taxon>ecological metagenomes</taxon>
    </lineage>
</organism>
<dbReference type="SUPFAM" id="SSF56349">
    <property type="entry name" value="DNA breaking-rejoining enzymes"/>
    <property type="match status" value="1"/>
</dbReference>